<proteinExistence type="predicted"/>
<dbReference type="KEGG" id="chrm:FYK34_19880"/>
<dbReference type="EMBL" id="CP043473">
    <property type="protein sequence ID" value="QEL57664.1"/>
    <property type="molecule type" value="Genomic_DNA"/>
</dbReference>
<keyword evidence="1" id="KW-0732">Signal</keyword>
<evidence type="ECO:0000313" key="3">
    <source>
        <dbReference type="Proteomes" id="UP000322079"/>
    </source>
</evidence>
<feature type="signal peptide" evidence="1">
    <location>
        <begin position="1"/>
        <end position="20"/>
    </location>
</feature>
<protein>
    <submittedName>
        <fullName evidence="2">ABC transporter substrate-binding protein</fullName>
    </submittedName>
</protein>
<sequence length="248" mass="27680">MNKWYGVALALCLMWQPAGAQQVLRAGVANDTSEPLRQAGGDGALQAYRAALALIARQSGIRFQLDYYPTQRLEQLFQIGRLDVEVGVNPAWRTLSPVAGFYTQPIGEVEFQLCLPPGKKRQPVTLAEMKGWTVGTLAGMHYPLLEPAFQSQRIKRDVSTSEDELLDKLRLGQVQAVALERGRAWYWNHRIEGSRCQLSESAGRLPVMLRLHPQYRDLLPRLNQAIQTLNSQGKLKPLFALHSAAGAH</sequence>
<reference evidence="2 3" key="1">
    <citation type="submission" date="2019-08" db="EMBL/GenBank/DDBJ databases">
        <title>Chromobacterium paludis, a novel bacterium isolated from a Maryland marsh pond.</title>
        <authorList>
            <person name="Blackburn M.B."/>
            <person name="Gundersen-Rindal D.E."/>
        </authorList>
    </citation>
    <scope>NUCLEOTIDE SEQUENCE [LARGE SCALE GENOMIC DNA]</scope>
    <source>
        <strain evidence="3">IIBBL 257-1</strain>
    </source>
</reference>
<evidence type="ECO:0000256" key="1">
    <source>
        <dbReference type="SAM" id="SignalP"/>
    </source>
</evidence>
<dbReference type="Gene3D" id="3.40.190.10">
    <property type="entry name" value="Periplasmic binding protein-like II"/>
    <property type="match status" value="2"/>
</dbReference>
<accession>A0A5C1DLX8</accession>
<evidence type="ECO:0000313" key="2">
    <source>
        <dbReference type="EMBL" id="QEL57664.1"/>
    </source>
</evidence>
<organism evidence="2 3">
    <name type="scientific">Chromobacterium paludis</name>
    <dbReference type="NCBI Taxonomy" id="2605945"/>
    <lineage>
        <taxon>Bacteria</taxon>
        <taxon>Pseudomonadati</taxon>
        <taxon>Pseudomonadota</taxon>
        <taxon>Betaproteobacteria</taxon>
        <taxon>Neisseriales</taxon>
        <taxon>Chromobacteriaceae</taxon>
        <taxon>Chromobacterium</taxon>
    </lineage>
</organism>
<dbReference type="AlphaFoldDB" id="A0A5C1DLX8"/>
<name>A0A5C1DLX8_9NEIS</name>
<dbReference type="Proteomes" id="UP000322079">
    <property type="component" value="Chromosome"/>
</dbReference>
<feature type="chain" id="PRO_5023149790" evidence="1">
    <location>
        <begin position="21"/>
        <end position="248"/>
    </location>
</feature>
<dbReference type="SUPFAM" id="SSF53850">
    <property type="entry name" value="Periplasmic binding protein-like II"/>
    <property type="match status" value="1"/>
</dbReference>
<gene>
    <name evidence="2" type="ORF">FYK34_19880</name>
</gene>
<dbReference type="RefSeq" id="WP_149299522.1">
    <property type="nucleotide sequence ID" value="NZ_CP043473.1"/>
</dbReference>
<keyword evidence="3" id="KW-1185">Reference proteome</keyword>